<dbReference type="Pfam" id="PF00005">
    <property type="entry name" value="ABC_tran"/>
    <property type="match status" value="1"/>
</dbReference>
<gene>
    <name evidence="5" type="ORF">JOC49_002007</name>
</gene>
<dbReference type="PANTHER" id="PTHR42734:SF19">
    <property type="entry name" value="IRON COMPOUNDS ABC TRANSPORTER, ATP-BINDING PROTEIN"/>
    <property type="match status" value="1"/>
</dbReference>
<comment type="caution">
    <text evidence="5">The sequence shown here is derived from an EMBL/GenBank/DDBJ whole genome shotgun (WGS) entry which is preliminary data.</text>
</comment>
<organism evidence="5 6">
    <name type="scientific">Fusibacter tunisiensis</name>
    <dbReference type="NCBI Taxonomy" id="1008308"/>
    <lineage>
        <taxon>Bacteria</taxon>
        <taxon>Bacillati</taxon>
        <taxon>Bacillota</taxon>
        <taxon>Clostridia</taxon>
        <taxon>Eubacteriales</taxon>
        <taxon>Eubacteriales Family XII. Incertae Sedis</taxon>
        <taxon>Fusibacter</taxon>
    </lineage>
</organism>
<evidence type="ECO:0000256" key="1">
    <source>
        <dbReference type="ARBA" id="ARBA00022448"/>
    </source>
</evidence>
<protein>
    <submittedName>
        <fullName evidence="5">ABC-type cobalamin/Fe3+-siderophores transport system ATPase subunit</fullName>
    </submittedName>
</protein>
<accession>A0ABS2MSR9</accession>
<evidence type="ECO:0000313" key="6">
    <source>
        <dbReference type="Proteomes" id="UP000767854"/>
    </source>
</evidence>
<evidence type="ECO:0000256" key="3">
    <source>
        <dbReference type="ARBA" id="ARBA00022840"/>
    </source>
</evidence>
<dbReference type="InterPro" id="IPR050153">
    <property type="entry name" value="Metal_Ion_Import_ABC"/>
</dbReference>
<dbReference type="Proteomes" id="UP000767854">
    <property type="component" value="Unassembled WGS sequence"/>
</dbReference>
<evidence type="ECO:0000256" key="2">
    <source>
        <dbReference type="ARBA" id="ARBA00022741"/>
    </source>
</evidence>
<dbReference type="RefSeq" id="WP_204664877.1">
    <property type="nucleotide sequence ID" value="NZ_JAFBDT010000018.1"/>
</dbReference>
<dbReference type="InterPro" id="IPR027417">
    <property type="entry name" value="P-loop_NTPase"/>
</dbReference>
<dbReference type="CDD" id="cd03214">
    <property type="entry name" value="ABC_Iron-Siderophores_B12_Hemin"/>
    <property type="match status" value="1"/>
</dbReference>
<keyword evidence="6" id="KW-1185">Reference proteome</keyword>
<dbReference type="SUPFAM" id="SSF52540">
    <property type="entry name" value="P-loop containing nucleoside triphosphate hydrolases"/>
    <property type="match status" value="1"/>
</dbReference>
<dbReference type="PROSITE" id="PS50893">
    <property type="entry name" value="ABC_TRANSPORTER_2"/>
    <property type="match status" value="1"/>
</dbReference>
<dbReference type="InterPro" id="IPR003439">
    <property type="entry name" value="ABC_transporter-like_ATP-bd"/>
</dbReference>
<reference evidence="5 6" key="1">
    <citation type="submission" date="2021-01" db="EMBL/GenBank/DDBJ databases">
        <title>Genomic Encyclopedia of Type Strains, Phase IV (KMG-IV): sequencing the most valuable type-strain genomes for metagenomic binning, comparative biology and taxonomic classification.</title>
        <authorList>
            <person name="Goeker M."/>
        </authorList>
    </citation>
    <scope>NUCLEOTIDE SEQUENCE [LARGE SCALE GENOMIC DNA]</scope>
    <source>
        <strain evidence="5 6">DSM 24436</strain>
    </source>
</reference>
<keyword evidence="1" id="KW-0813">Transport</keyword>
<dbReference type="EMBL" id="JAFBDT010000018">
    <property type="protein sequence ID" value="MBM7562447.1"/>
    <property type="molecule type" value="Genomic_DNA"/>
</dbReference>
<feature type="domain" description="ABC transporter" evidence="4">
    <location>
        <begin position="6"/>
        <end position="243"/>
    </location>
</feature>
<dbReference type="Gene3D" id="3.40.50.300">
    <property type="entry name" value="P-loop containing nucleotide triphosphate hydrolases"/>
    <property type="match status" value="1"/>
</dbReference>
<name>A0ABS2MSR9_9FIRM</name>
<dbReference type="SMART" id="SM00382">
    <property type="entry name" value="AAA"/>
    <property type="match status" value="1"/>
</dbReference>
<evidence type="ECO:0000313" key="5">
    <source>
        <dbReference type="EMBL" id="MBM7562447.1"/>
    </source>
</evidence>
<proteinExistence type="predicted"/>
<keyword evidence="2" id="KW-0547">Nucleotide-binding</keyword>
<sequence length="268" mass="29773">MNKKSLVVENLTFAYTSDTNTVVRSVSFKADSGDLLFVLGPNGVGKTTLFKLLTGILTPNDGGVFFNGMDLSHLPQAERAKKFAYVPQSHTPPFPFKVFDVVLMGRTAHLNRFASPTPKDRKIAHEAIKTLGIEYLEDKNYTEISGGERQLVLIARALCQGAEVLILDEPTANLDFGNQAKVFNHLRSLSKLGYIIILSSHVPNDAFQYATQVMLMQEGEIGQMDIPDRIITQSAIQKLYKVDANIIEINSQAYPFKICIPKIHEMEA</sequence>
<dbReference type="PANTHER" id="PTHR42734">
    <property type="entry name" value="METAL TRANSPORT SYSTEM ATP-BINDING PROTEIN TM_0124-RELATED"/>
    <property type="match status" value="1"/>
</dbReference>
<evidence type="ECO:0000259" key="4">
    <source>
        <dbReference type="PROSITE" id="PS50893"/>
    </source>
</evidence>
<keyword evidence="3" id="KW-0067">ATP-binding</keyword>
<dbReference type="InterPro" id="IPR003593">
    <property type="entry name" value="AAA+_ATPase"/>
</dbReference>
<dbReference type="InterPro" id="IPR017871">
    <property type="entry name" value="ABC_transporter-like_CS"/>
</dbReference>
<dbReference type="PROSITE" id="PS00211">
    <property type="entry name" value="ABC_TRANSPORTER_1"/>
    <property type="match status" value="1"/>
</dbReference>